<protein>
    <submittedName>
        <fullName evidence="1">Cytosolic purine 5-nucleotidase</fullName>
    </submittedName>
</protein>
<dbReference type="PANTHER" id="PTHR36398:SF1">
    <property type="entry name" value="PLASMA MEMBRANE FUSION PROTEIN"/>
    <property type="match status" value="1"/>
</dbReference>
<comment type="caution">
    <text evidence="1">The sequence shown here is derived from an EMBL/GenBank/DDBJ whole genome shotgun (WGS) entry which is preliminary data.</text>
</comment>
<sequence length="101" mass="11519">MLRENLRSAYLLLNNESANSSKHLEEVQKVLKSAASDCVVQERNSFVAFQANTGVEVCTYRLIVKNAYSLLEKKNPVKLEAEAMLDDLIRYLRYGPIKLEI</sequence>
<dbReference type="Proteomes" id="UP000436088">
    <property type="component" value="Unassembled WGS sequence"/>
</dbReference>
<dbReference type="AlphaFoldDB" id="A0A6A2XQ97"/>
<dbReference type="EMBL" id="VEPZ02001772">
    <property type="protein sequence ID" value="KAE8656044.1"/>
    <property type="molecule type" value="Genomic_DNA"/>
</dbReference>
<evidence type="ECO:0000313" key="2">
    <source>
        <dbReference type="Proteomes" id="UP000436088"/>
    </source>
</evidence>
<reference evidence="1" key="1">
    <citation type="submission" date="2019-09" db="EMBL/GenBank/DDBJ databases">
        <title>Draft genome information of white flower Hibiscus syriacus.</title>
        <authorList>
            <person name="Kim Y.-M."/>
        </authorList>
    </citation>
    <scope>NUCLEOTIDE SEQUENCE [LARGE SCALE GENOMIC DNA]</scope>
    <source>
        <strain evidence="1">YM2019G1</strain>
    </source>
</reference>
<name>A0A6A2XQ97_HIBSY</name>
<evidence type="ECO:0000313" key="1">
    <source>
        <dbReference type="EMBL" id="KAE8656044.1"/>
    </source>
</evidence>
<dbReference type="GO" id="GO:0009507">
    <property type="term" value="C:chloroplast"/>
    <property type="evidence" value="ECO:0007669"/>
    <property type="project" value="TreeGrafter"/>
</dbReference>
<keyword evidence="2" id="KW-1185">Reference proteome</keyword>
<dbReference type="PANTHER" id="PTHR36398">
    <property type="entry name" value="PLASMA MEMBRANE FUSION PROTEIN"/>
    <property type="match status" value="1"/>
</dbReference>
<organism evidence="1 2">
    <name type="scientific">Hibiscus syriacus</name>
    <name type="common">Rose of Sharon</name>
    <dbReference type="NCBI Taxonomy" id="106335"/>
    <lineage>
        <taxon>Eukaryota</taxon>
        <taxon>Viridiplantae</taxon>
        <taxon>Streptophyta</taxon>
        <taxon>Embryophyta</taxon>
        <taxon>Tracheophyta</taxon>
        <taxon>Spermatophyta</taxon>
        <taxon>Magnoliopsida</taxon>
        <taxon>eudicotyledons</taxon>
        <taxon>Gunneridae</taxon>
        <taxon>Pentapetalae</taxon>
        <taxon>rosids</taxon>
        <taxon>malvids</taxon>
        <taxon>Malvales</taxon>
        <taxon>Malvaceae</taxon>
        <taxon>Malvoideae</taxon>
        <taxon>Hibiscus</taxon>
    </lineage>
</organism>
<accession>A0A6A2XQ97</accession>
<proteinExistence type="predicted"/>
<gene>
    <name evidence="1" type="ORF">F3Y22_tig00117011pilonHSYRG00023</name>
</gene>